<evidence type="ECO:0000256" key="3">
    <source>
        <dbReference type="ARBA" id="ARBA00022763"/>
    </source>
</evidence>
<evidence type="ECO:0000256" key="4">
    <source>
        <dbReference type="ARBA" id="ARBA00022801"/>
    </source>
</evidence>
<keyword evidence="1" id="KW-0540">Nuclease</keyword>
<dbReference type="RefSeq" id="WP_377982709.1">
    <property type="nucleotide sequence ID" value="NZ_JBBKXZ010000001.1"/>
</dbReference>
<feature type="binding site" evidence="14">
    <location>
        <begin position="8"/>
        <end position="15"/>
    </location>
    <ligand>
        <name>ATP</name>
        <dbReference type="ChEBI" id="CHEBI:30616"/>
    </ligand>
</feature>
<keyword evidence="18" id="KW-1185">Reference proteome</keyword>
<keyword evidence="6" id="KW-0269">Exonuclease</keyword>
<dbReference type="Gene3D" id="1.10.3170.10">
    <property type="entry name" value="Recbcd, chain B, domain 2"/>
    <property type="match status" value="1"/>
</dbReference>
<dbReference type="SUPFAM" id="SSF52540">
    <property type="entry name" value="P-loop containing nucleoside triphosphate hydrolases"/>
    <property type="match status" value="1"/>
</dbReference>
<dbReference type="PROSITE" id="PS51198">
    <property type="entry name" value="UVRD_HELICASE_ATP_BIND"/>
    <property type="match status" value="1"/>
</dbReference>
<feature type="domain" description="UvrD-like helicase ATP-binding" evidence="15">
    <location>
        <begin position="1"/>
        <end position="493"/>
    </location>
</feature>
<dbReference type="Gene3D" id="3.90.320.10">
    <property type="match status" value="1"/>
</dbReference>
<name>A0ABW6DEC9_9BACT</name>
<evidence type="ECO:0000256" key="13">
    <source>
        <dbReference type="ARBA" id="ARBA00048988"/>
    </source>
</evidence>
<evidence type="ECO:0000256" key="12">
    <source>
        <dbReference type="ARBA" id="ARBA00034808"/>
    </source>
</evidence>
<dbReference type="PROSITE" id="PS51217">
    <property type="entry name" value="UVRD_HELICASE_CTER"/>
    <property type="match status" value="1"/>
</dbReference>
<evidence type="ECO:0000313" key="18">
    <source>
        <dbReference type="Proteomes" id="UP001598138"/>
    </source>
</evidence>
<proteinExistence type="predicted"/>
<evidence type="ECO:0000256" key="11">
    <source>
        <dbReference type="ARBA" id="ARBA00034617"/>
    </source>
</evidence>
<evidence type="ECO:0000256" key="6">
    <source>
        <dbReference type="ARBA" id="ARBA00022839"/>
    </source>
</evidence>
<dbReference type="Gene3D" id="3.40.50.300">
    <property type="entry name" value="P-loop containing nucleotide triphosphate hydrolases"/>
    <property type="match status" value="3"/>
</dbReference>
<evidence type="ECO:0000313" key="17">
    <source>
        <dbReference type="EMBL" id="MFD3393828.1"/>
    </source>
</evidence>
<dbReference type="Pfam" id="PF13361">
    <property type="entry name" value="UvrD_C"/>
    <property type="match status" value="2"/>
</dbReference>
<accession>A0ABW6DEC9</accession>
<keyword evidence="4 14" id="KW-0378">Hydrolase</keyword>
<feature type="domain" description="UvrD-like helicase C-terminal" evidence="16">
    <location>
        <begin position="510"/>
        <end position="774"/>
    </location>
</feature>
<evidence type="ECO:0000259" key="15">
    <source>
        <dbReference type="PROSITE" id="PS51198"/>
    </source>
</evidence>
<sequence>MSIKLFSASAGSGKTFTLTLEYIKLALREEDRRGYFRRILAVTFTIKAAEEMRSRIIEFLHGISNPQTHSDQEILDLVFADFQKEGMNLTQAEISKRAFVALQQILQDYGLFSVMTIDSFVQRLSSTFIEELNLPSQFEVILDSNGLVDQLIDQLLDKVNRLGDPILTDLLIDFAKAEVSEGRSWNLLRSNLHQFLRICLDESYHQIKPHMDVFSMDDFRQIESQIRNQIRSIEDQLVEIAQEFIRYIDPLQFPDDYFSGGRYSSVHYFRKFLSSKKPSDFVFTSLKKSLESNQWAASKIDKKSASEINDLADSLQSIGLSFVDIYEANYRRNLLLGWIARDIKKIALLASISEELIEYQNENSAVSISEFSKRLYQVIANDPVPFIYEKLGDRYTHILIDEFQDTSMLQWQNFMPLLENSVSLGHQNLLVGDAKQSIYKFRGGEVGLIASLAQSDKSIVQSKLNQGSFDEERYDYLLDAIDTENLAYNYRSAAEIVNFNNTFFNWIAEQEYYTVQSDLIKPIYGELLTQIPRVNADKFTGSVDLTVMRKPKLDAESKDLEQIWMLAQVVNQIEENMRLGFSFADIAILTRKNKHARFLAIQLKEKGYPVISSDSLLIHYSNLVSIIIAFLKLKANPQNEFLALELLFQTLALKNEIITPEQVADIKFEMKRSDSNLEQVFKFVDWPITVDEFNEFTLIQTVYAVIDHFELFNQQEGAEYLLKLLDVIQEFLMTKSEDLHEFLNYYEANKGTMTISSPEGFNAITITSIHKSKGLEYSVVIVPFANWTHQANHERIWYNLADSSIPELELNDHKLLYTYGKVAAKEIADVSELKSQSVEEQHSIFLDSLNMMYVAFTRTKQRLHILTTLPDEDTPHQTQQMYRDSLAEILVQFALNTSEKADSLPTYLEGLYSELTDYYKLTEAEQIKYVSKSFVHQIDRNVNLQVELVAAPEFRLQAKSADLYTQSKAKRSQGEYLHHILAQIRGVQYWSDNQTTIFQYLDDDIRILVDQVMNDASLGQLFIDHELFFVERDILSPDGSIFRPDRVIRREGKSIIVDFKTGKRKEEHQEQIGRYKTLLAQLGQEVGPAVLLYLDDFTTVYV</sequence>
<keyword evidence="8" id="KW-0238">DNA-binding</keyword>
<gene>
    <name evidence="17" type="ORF">U0R10_04275</name>
</gene>
<evidence type="ECO:0000256" key="5">
    <source>
        <dbReference type="ARBA" id="ARBA00022806"/>
    </source>
</evidence>
<keyword evidence="2 14" id="KW-0547">Nucleotide-binding</keyword>
<dbReference type="InterPro" id="IPR027417">
    <property type="entry name" value="P-loop_NTPase"/>
</dbReference>
<evidence type="ECO:0000256" key="9">
    <source>
        <dbReference type="ARBA" id="ARBA00023204"/>
    </source>
</evidence>
<dbReference type="InterPro" id="IPR011604">
    <property type="entry name" value="PDDEXK-like_dom_sf"/>
</dbReference>
<keyword evidence="3" id="KW-0227">DNA damage</keyword>
<dbReference type="EMBL" id="JBBKXZ010000001">
    <property type="protein sequence ID" value="MFD3393828.1"/>
    <property type="molecule type" value="Genomic_DNA"/>
</dbReference>
<comment type="caution">
    <text evidence="17">The sequence shown here is derived from an EMBL/GenBank/DDBJ whole genome shotgun (WGS) entry which is preliminary data.</text>
</comment>
<evidence type="ECO:0000256" key="14">
    <source>
        <dbReference type="PROSITE-ProRule" id="PRU00560"/>
    </source>
</evidence>
<keyword evidence="5 14" id="KW-0347">Helicase</keyword>
<evidence type="ECO:0000259" key="16">
    <source>
        <dbReference type="PROSITE" id="PS51217"/>
    </source>
</evidence>
<dbReference type="PANTHER" id="PTHR11070:SF67">
    <property type="entry name" value="DNA 3'-5' HELICASE"/>
    <property type="match status" value="1"/>
</dbReference>
<comment type="catalytic activity">
    <reaction evidence="11">
        <text>Couples ATP hydrolysis with the unwinding of duplex DNA by translocating in the 3'-5' direction.</text>
        <dbReference type="EC" id="5.6.2.4"/>
    </reaction>
</comment>
<keyword evidence="7 14" id="KW-0067">ATP-binding</keyword>
<dbReference type="EC" id="5.6.2.4" evidence="12"/>
<evidence type="ECO:0000256" key="2">
    <source>
        <dbReference type="ARBA" id="ARBA00022741"/>
    </source>
</evidence>
<evidence type="ECO:0000256" key="8">
    <source>
        <dbReference type="ARBA" id="ARBA00023125"/>
    </source>
</evidence>
<reference evidence="17 18" key="1">
    <citation type="submission" date="2024-03" db="EMBL/GenBank/DDBJ databases">
        <title>Aquirufa genome sequencing.</title>
        <authorList>
            <person name="Pitt A."/>
            <person name="Hahn M.W."/>
        </authorList>
    </citation>
    <scope>NUCLEOTIDE SEQUENCE [LARGE SCALE GENOMIC DNA]</scope>
    <source>
        <strain evidence="17 18">OSTEICH-129V</strain>
    </source>
</reference>
<keyword evidence="10" id="KW-0413">Isomerase</keyword>
<dbReference type="InterPro" id="IPR014016">
    <property type="entry name" value="UvrD-like_ATP-bd"/>
</dbReference>
<comment type="catalytic activity">
    <reaction evidence="13">
        <text>ATP + H2O = ADP + phosphate + H(+)</text>
        <dbReference type="Rhea" id="RHEA:13065"/>
        <dbReference type="ChEBI" id="CHEBI:15377"/>
        <dbReference type="ChEBI" id="CHEBI:15378"/>
        <dbReference type="ChEBI" id="CHEBI:30616"/>
        <dbReference type="ChEBI" id="CHEBI:43474"/>
        <dbReference type="ChEBI" id="CHEBI:456216"/>
        <dbReference type="EC" id="5.6.2.4"/>
    </reaction>
</comment>
<keyword evidence="9" id="KW-0234">DNA repair</keyword>
<dbReference type="Proteomes" id="UP001598138">
    <property type="component" value="Unassembled WGS sequence"/>
</dbReference>
<organism evidence="17 18">
    <name type="scientific">Aquirufa avitistagni</name>
    <dbReference type="NCBI Taxonomy" id="3104728"/>
    <lineage>
        <taxon>Bacteria</taxon>
        <taxon>Pseudomonadati</taxon>
        <taxon>Bacteroidota</taxon>
        <taxon>Cytophagia</taxon>
        <taxon>Cytophagales</taxon>
        <taxon>Flectobacillaceae</taxon>
        <taxon>Aquirufa</taxon>
    </lineage>
</organism>
<dbReference type="PANTHER" id="PTHR11070">
    <property type="entry name" value="UVRD / RECB / PCRA DNA HELICASE FAMILY MEMBER"/>
    <property type="match status" value="1"/>
</dbReference>
<dbReference type="InterPro" id="IPR014017">
    <property type="entry name" value="DNA_helicase_UvrD-like_C"/>
</dbReference>
<evidence type="ECO:0000256" key="10">
    <source>
        <dbReference type="ARBA" id="ARBA00023235"/>
    </source>
</evidence>
<dbReference type="Pfam" id="PF00580">
    <property type="entry name" value="UvrD-helicase"/>
    <property type="match status" value="1"/>
</dbReference>
<evidence type="ECO:0000256" key="1">
    <source>
        <dbReference type="ARBA" id="ARBA00022722"/>
    </source>
</evidence>
<dbReference type="InterPro" id="IPR000212">
    <property type="entry name" value="DNA_helicase_UvrD/REP"/>
</dbReference>
<protein>
    <recommendedName>
        <fullName evidence="12">DNA 3'-5' helicase</fullName>
        <ecNumber evidence="12">5.6.2.4</ecNumber>
    </recommendedName>
</protein>
<evidence type="ECO:0000256" key="7">
    <source>
        <dbReference type="ARBA" id="ARBA00022840"/>
    </source>
</evidence>